<feature type="compositionally biased region" description="Polar residues" evidence="1">
    <location>
        <begin position="120"/>
        <end position="136"/>
    </location>
</feature>
<evidence type="ECO:0000256" key="1">
    <source>
        <dbReference type="SAM" id="MobiDB-lite"/>
    </source>
</evidence>
<feature type="compositionally biased region" description="Polar residues" evidence="1">
    <location>
        <begin position="1"/>
        <end position="15"/>
    </location>
</feature>
<evidence type="ECO:0000313" key="2">
    <source>
        <dbReference type="EMBL" id="KAL3678055.1"/>
    </source>
</evidence>
<accession>A0ABD3GJ66</accession>
<feature type="region of interest" description="Disordered" evidence="1">
    <location>
        <begin position="98"/>
        <end position="149"/>
    </location>
</feature>
<feature type="compositionally biased region" description="Polar residues" evidence="1">
    <location>
        <begin position="98"/>
        <end position="113"/>
    </location>
</feature>
<feature type="compositionally biased region" description="Basic and acidic residues" evidence="1">
    <location>
        <begin position="209"/>
        <end position="229"/>
    </location>
</feature>
<dbReference type="Proteomes" id="UP001633002">
    <property type="component" value="Unassembled WGS sequence"/>
</dbReference>
<sequence>MTSRPETLHSPQQINDGRRDDRVNWSQPTGYISEEIISPVSLLRSDRFLRNGLIASPPDPGQLRELTAIRPATASFTEANNRTRYRREQQRLLSDVNDTMQQSRPCTAPQTIMSKAKSSDMIQDATNMPASRSRSYGSKDKHTVDRGQASENFGTRIKHPELGETRMTDGAFKEDQDSSGQTRGVSTSRKLCVDRAQPSENSGIQNKRPQVEKASMMHEDVTTDKDGSAETKGISRVVHPKTGPKATNYQTPA</sequence>
<gene>
    <name evidence="2" type="ORF">R1sor_021011</name>
</gene>
<name>A0ABD3GJ66_9MARC</name>
<comment type="caution">
    <text evidence="2">The sequence shown here is derived from an EMBL/GenBank/DDBJ whole genome shotgun (WGS) entry which is preliminary data.</text>
</comment>
<evidence type="ECO:0000313" key="3">
    <source>
        <dbReference type="Proteomes" id="UP001633002"/>
    </source>
</evidence>
<feature type="compositionally biased region" description="Polar residues" evidence="1">
    <location>
        <begin position="198"/>
        <end position="208"/>
    </location>
</feature>
<dbReference type="AlphaFoldDB" id="A0ABD3GJ66"/>
<feature type="region of interest" description="Disordered" evidence="1">
    <location>
        <begin position="1"/>
        <end position="24"/>
    </location>
</feature>
<reference evidence="2 3" key="1">
    <citation type="submission" date="2024-09" db="EMBL/GenBank/DDBJ databases">
        <title>Chromosome-scale assembly of Riccia sorocarpa.</title>
        <authorList>
            <person name="Paukszto L."/>
        </authorList>
    </citation>
    <scope>NUCLEOTIDE SEQUENCE [LARGE SCALE GENOMIC DNA]</scope>
    <source>
        <strain evidence="2">LP-2024</strain>
        <tissue evidence="2">Aerial parts of the thallus</tissue>
    </source>
</reference>
<feature type="compositionally biased region" description="Polar residues" evidence="1">
    <location>
        <begin position="178"/>
        <end position="189"/>
    </location>
</feature>
<protein>
    <submittedName>
        <fullName evidence="2">Uncharacterized protein</fullName>
    </submittedName>
</protein>
<proteinExistence type="predicted"/>
<dbReference type="EMBL" id="JBJQOH010000007">
    <property type="protein sequence ID" value="KAL3678055.1"/>
    <property type="molecule type" value="Genomic_DNA"/>
</dbReference>
<keyword evidence="3" id="KW-1185">Reference proteome</keyword>
<feature type="region of interest" description="Disordered" evidence="1">
    <location>
        <begin position="163"/>
        <end position="253"/>
    </location>
</feature>
<organism evidence="2 3">
    <name type="scientific">Riccia sorocarpa</name>
    <dbReference type="NCBI Taxonomy" id="122646"/>
    <lineage>
        <taxon>Eukaryota</taxon>
        <taxon>Viridiplantae</taxon>
        <taxon>Streptophyta</taxon>
        <taxon>Embryophyta</taxon>
        <taxon>Marchantiophyta</taxon>
        <taxon>Marchantiopsida</taxon>
        <taxon>Marchantiidae</taxon>
        <taxon>Marchantiales</taxon>
        <taxon>Ricciaceae</taxon>
        <taxon>Riccia</taxon>
    </lineage>
</organism>
<feature type="compositionally biased region" description="Basic and acidic residues" evidence="1">
    <location>
        <begin position="163"/>
        <end position="176"/>
    </location>
</feature>